<evidence type="ECO:0000313" key="1">
    <source>
        <dbReference type="EMBL" id="KAF7801838.1"/>
    </source>
</evidence>
<organism evidence="1 2">
    <name type="scientific">Senna tora</name>
    <dbReference type="NCBI Taxonomy" id="362788"/>
    <lineage>
        <taxon>Eukaryota</taxon>
        <taxon>Viridiplantae</taxon>
        <taxon>Streptophyta</taxon>
        <taxon>Embryophyta</taxon>
        <taxon>Tracheophyta</taxon>
        <taxon>Spermatophyta</taxon>
        <taxon>Magnoliopsida</taxon>
        <taxon>eudicotyledons</taxon>
        <taxon>Gunneridae</taxon>
        <taxon>Pentapetalae</taxon>
        <taxon>rosids</taxon>
        <taxon>fabids</taxon>
        <taxon>Fabales</taxon>
        <taxon>Fabaceae</taxon>
        <taxon>Caesalpinioideae</taxon>
        <taxon>Cassia clade</taxon>
        <taxon>Senna</taxon>
    </lineage>
</organism>
<dbReference type="Proteomes" id="UP000634136">
    <property type="component" value="Unassembled WGS sequence"/>
</dbReference>
<proteinExistence type="predicted"/>
<sequence>MGRWFSGGRMEEWRLGHRFGSMVGVVSTMARLGGGLGLGMEEWKLSVCSSSYGGLGGGSGYGDSPAGSR</sequence>
<reference evidence="1" key="1">
    <citation type="submission" date="2020-09" db="EMBL/GenBank/DDBJ databases">
        <title>Genome-Enabled Discovery of Anthraquinone Biosynthesis in Senna tora.</title>
        <authorList>
            <person name="Kang S.-H."/>
            <person name="Pandey R.P."/>
            <person name="Lee C.-M."/>
            <person name="Sim J.-S."/>
            <person name="Jeong J.-T."/>
            <person name="Choi B.-S."/>
            <person name="Jung M."/>
            <person name="Ginzburg D."/>
            <person name="Zhao K."/>
            <person name="Won S.Y."/>
            <person name="Oh T.-J."/>
            <person name="Yu Y."/>
            <person name="Kim N.-H."/>
            <person name="Lee O.R."/>
            <person name="Lee T.-H."/>
            <person name="Bashyal P."/>
            <person name="Kim T.-S."/>
            <person name="Lee W.-H."/>
            <person name="Kawkins C."/>
            <person name="Kim C.-K."/>
            <person name="Kim J.S."/>
            <person name="Ahn B.O."/>
            <person name="Rhee S.Y."/>
            <person name="Sohng J.K."/>
        </authorList>
    </citation>
    <scope>NUCLEOTIDE SEQUENCE</scope>
    <source>
        <tissue evidence="1">Leaf</tissue>
    </source>
</reference>
<accession>A0A834SGJ5</accession>
<dbReference type="AlphaFoldDB" id="A0A834SGJ5"/>
<evidence type="ECO:0000313" key="2">
    <source>
        <dbReference type="Proteomes" id="UP000634136"/>
    </source>
</evidence>
<name>A0A834SGJ5_9FABA</name>
<keyword evidence="2" id="KW-1185">Reference proteome</keyword>
<protein>
    <submittedName>
        <fullName evidence="1">Uncharacterized protein</fullName>
    </submittedName>
</protein>
<gene>
    <name evidence="1" type="ORF">G2W53_040949</name>
</gene>
<dbReference type="EMBL" id="JAAIUW010000013">
    <property type="protein sequence ID" value="KAF7801838.1"/>
    <property type="molecule type" value="Genomic_DNA"/>
</dbReference>
<comment type="caution">
    <text evidence="1">The sequence shown here is derived from an EMBL/GenBank/DDBJ whole genome shotgun (WGS) entry which is preliminary data.</text>
</comment>